<protein>
    <submittedName>
        <fullName evidence="1">Uncharacterized protein</fullName>
    </submittedName>
</protein>
<comment type="caution">
    <text evidence="1">The sequence shown here is derived from an EMBL/GenBank/DDBJ whole genome shotgun (WGS) entry which is preliminary data.</text>
</comment>
<accession>A0ABW6P5T0</accession>
<dbReference type="RefSeq" id="WP_387396010.1">
    <property type="nucleotide sequence ID" value="NZ_JBIAMT010000003.1"/>
</dbReference>
<gene>
    <name evidence="1" type="ORF">ACFYU5_19030</name>
</gene>
<sequence>MNLFGNSELRQLRRTARAIHRDIRWNLSHGFGDLVPDCLEFLDAITARIRELEEKA</sequence>
<evidence type="ECO:0000313" key="1">
    <source>
        <dbReference type="EMBL" id="MFF0498507.1"/>
    </source>
</evidence>
<dbReference type="Proteomes" id="UP001601442">
    <property type="component" value="Unassembled WGS sequence"/>
</dbReference>
<name>A0ABW6P5T0_9NOCA</name>
<reference evidence="1 2" key="1">
    <citation type="submission" date="2024-10" db="EMBL/GenBank/DDBJ databases">
        <title>The Natural Products Discovery Center: Release of the First 8490 Sequenced Strains for Exploring Actinobacteria Biosynthetic Diversity.</title>
        <authorList>
            <person name="Kalkreuter E."/>
            <person name="Kautsar S.A."/>
            <person name="Yang D."/>
            <person name="Bader C.D."/>
            <person name="Teijaro C.N."/>
            <person name="Fluegel L."/>
            <person name="Davis C.M."/>
            <person name="Simpson J.R."/>
            <person name="Lauterbach L."/>
            <person name="Steele A.D."/>
            <person name="Gui C."/>
            <person name="Meng S."/>
            <person name="Li G."/>
            <person name="Viehrig K."/>
            <person name="Ye F."/>
            <person name="Su P."/>
            <person name="Kiefer A.F."/>
            <person name="Nichols A."/>
            <person name="Cepeda A.J."/>
            <person name="Yan W."/>
            <person name="Fan B."/>
            <person name="Jiang Y."/>
            <person name="Adhikari A."/>
            <person name="Zheng C.-J."/>
            <person name="Schuster L."/>
            <person name="Cowan T.M."/>
            <person name="Smanski M.J."/>
            <person name="Chevrette M.G."/>
            <person name="De Carvalho L.P.S."/>
            <person name="Shen B."/>
        </authorList>
    </citation>
    <scope>NUCLEOTIDE SEQUENCE [LARGE SCALE GENOMIC DNA]</scope>
    <source>
        <strain evidence="1 2">NPDC004119</strain>
    </source>
</reference>
<keyword evidence="2" id="KW-1185">Reference proteome</keyword>
<proteinExistence type="predicted"/>
<organism evidence="1 2">
    <name type="scientific">Nocardia aobensis</name>
    <dbReference type="NCBI Taxonomy" id="257277"/>
    <lineage>
        <taxon>Bacteria</taxon>
        <taxon>Bacillati</taxon>
        <taxon>Actinomycetota</taxon>
        <taxon>Actinomycetes</taxon>
        <taxon>Mycobacteriales</taxon>
        <taxon>Nocardiaceae</taxon>
        <taxon>Nocardia</taxon>
    </lineage>
</organism>
<dbReference type="EMBL" id="JBIAMT010000003">
    <property type="protein sequence ID" value="MFF0498507.1"/>
    <property type="molecule type" value="Genomic_DNA"/>
</dbReference>
<evidence type="ECO:0000313" key="2">
    <source>
        <dbReference type="Proteomes" id="UP001601442"/>
    </source>
</evidence>